<dbReference type="CDD" id="cd10567">
    <property type="entry name" value="SWIB-MDM2_like"/>
    <property type="match status" value="1"/>
</dbReference>
<organism evidence="3 4">
    <name type="scientific">Nyssa sinensis</name>
    <dbReference type="NCBI Taxonomy" id="561372"/>
    <lineage>
        <taxon>Eukaryota</taxon>
        <taxon>Viridiplantae</taxon>
        <taxon>Streptophyta</taxon>
        <taxon>Embryophyta</taxon>
        <taxon>Tracheophyta</taxon>
        <taxon>Spermatophyta</taxon>
        <taxon>Magnoliopsida</taxon>
        <taxon>eudicotyledons</taxon>
        <taxon>Gunneridae</taxon>
        <taxon>Pentapetalae</taxon>
        <taxon>asterids</taxon>
        <taxon>Cornales</taxon>
        <taxon>Nyssaceae</taxon>
        <taxon>Nyssa</taxon>
    </lineage>
</organism>
<proteinExistence type="predicted"/>
<evidence type="ECO:0000313" key="4">
    <source>
        <dbReference type="Proteomes" id="UP000325577"/>
    </source>
</evidence>
<dbReference type="InterPro" id="IPR036885">
    <property type="entry name" value="SWIB_MDM2_dom_sf"/>
</dbReference>
<dbReference type="AlphaFoldDB" id="A0A5J4ZV05"/>
<evidence type="ECO:0000256" key="1">
    <source>
        <dbReference type="SAM" id="MobiDB-lite"/>
    </source>
</evidence>
<dbReference type="SMART" id="SM00151">
    <property type="entry name" value="SWIB"/>
    <property type="match status" value="2"/>
</dbReference>
<sequence length="274" mass="30767">MKEVVSRPDLGIPETGGARDSNGVSTELQAIVGEPALPRTEIVKQLWAYIRKNNLQDPSNKRKIICDDALRLVFETDCTDMFKMNKQLAKHIIPLEPTKESGQAIRLKVDVEPATESTEPGPMPVIISEALAKSFGTGEREMLQSEALRRVWDYIKVNHLEDPLNSMAILTGMPRGNEVASTHEEVKIEQELQNNSGAMTTGRASNLQPDTYEASIETAHRFAPKRGMILEFKPLSMSFDSVNYYVDMPPEMKEQGITENNRLCDHKHKEQSCE</sequence>
<dbReference type="SUPFAM" id="SSF47592">
    <property type="entry name" value="SWIB/MDM2 domain"/>
    <property type="match status" value="2"/>
</dbReference>
<protein>
    <recommendedName>
        <fullName evidence="2">DM2 domain-containing protein</fullName>
    </recommendedName>
</protein>
<dbReference type="Proteomes" id="UP000325577">
    <property type="component" value="Linkage Group LG5"/>
</dbReference>
<gene>
    <name evidence="3" type="ORF">F0562_011630</name>
</gene>
<dbReference type="Gene3D" id="1.10.245.10">
    <property type="entry name" value="SWIB/MDM2 domain"/>
    <property type="match status" value="2"/>
</dbReference>
<reference evidence="3 4" key="1">
    <citation type="submission" date="2019-09" db="EMBL/GenBank/DDBJ databases">
        <title>A chromosome-level genome assembly of the Chinese tupelo Nyssa sinensis.</title>
        <authorList>
            <person name="Yang X."/>
            <person name="Kang M."/>
            <person name="Yang Y."/>
            <person name="Xiong H."/>
            <person name="Wang M."/>
            <person name="Zhang Z."/>
            <person name="Wang Z."/>
            <person name="Wu H."/>
            <person name="Ma T."/>
            <person name="Liu J."/>
            <person name="Xi Z."/>
        </authorList>
    </citation>
    <scope>NUCLEOTIDE SEQUENCE [LARGE SCALE GENOMIC DNA]</scope>
    <source>
        <strain evidence="3">J267</strain>
        <tissue evidence="3">Leaf</tissue>
    </source>
</reference>
<name>A0A5J4ZV05_9ASTE</name>
<dbReference type="PROSITE" id="PS51925">
    <property type="entry name" value="SWIB_MDM2"/>
    <property type="match status" value="1"/>
</dbReference>
<evidence type="ECO:0000259" key="2">
    <source>
        <dbReference type="PROSITE" id="PS51925"/>
    </source>
</evidence>
<accession>A0A5J4ZV05</accession>
<feature type="region of interest" description="Disordered" evidence="1">
    <location>
        <begin position="1"/>
        <end position="23"/>
    </location>
</feature>
<keyword evidence="4" id="KW-1185">Reference proteome</keyword>
<dbReference type="InterPro" id="IPR019835">
    <property type="entry name" value="SWIB_domain"/>
</dbReference>
<evidence type="ECO:0000313" key="3">
    <source>
        <dbReference type="EMBL" id="KAA8520957.1"/>
    </source>
</evidence>
<dbReference type="Pfam" id="PF02201">
    <property type="entry name" value="SWIB"/>
    <property type="match status" value="2"/>
</dbReference>
<dbReference type="PANTHER" id="PTHR13844">
    <property type="entry name" value="SWI/SNF-RELATED MATRIX-ASSOCIATED ACTIN-DEPENDENT REGULATOR OF CHROMATIN SUBFAMILY D"/>
    <property type="match status" value="1"/>
</dbReference>
<dbReference type="InterPro" id="IPR003121">
    <property type="entry name" value="SWIB_MDM2_domain"/>
</dbReference>
<feature type="domain" description="DM2" evidence="2">
    <location>
        <begin position="17"/>
        <end position="94"/>
    </location>
</feature>
<dbReference type="OrthoDB" id="10251073at2759"/>
<dbReference type="EMBL" id="CM018048">
    <property type="protein sequence ID" value="KAA8520957.1"/>
    <property type="molecule type" value="Genomic_DNA"/>
</dbReference>